<dbReference type="EMBL" id="CAJJDM010000022">
    <property type="protein sequence ID" value="CAD8056180.1"/>
    <property type="molecule type" value="Genomic_DNA"/>
</dbReference>
<comment type="caution">
    <text evidence="1">The sequence shown here is derived from an EMBL/GenBank/DDBJ whole genome shotgun (WGS) entry which is preliminary data.</text>
</comment>
<gene>
    <name evidence="1" type="ORF">PPRIM_AZ9-3.1.T0240182</name>
</gene>
<reference evidence="1" key="1">
    <citation type="submission" date="2021-01" db="EMBL/GenBank/DDBJ databases">
        <authorList>
            <consortium name="Genoscope - CEA"/>
            <person name="William W."/>
        </authorList>
    </citation>
    <scope>NUCLEOTIDE SEQUENCE</scope>
</reference>
<keyword evidence="2" id="KW-1185">Reference proteome</keyword>
<protein>
    <submittedName>
        <fullName evidence="1">Uncharacterized protein</fullName>
    </submittedName>
</protein>
<organism evidence="1 2">
    <name type="scientific">Paramecium primaurelia</name>
    <dbReference type="NCBI Taxonomy" id="5886"/>
    <lineage>
        <taxon>Eukaryota</taxon>
        <taxon>Sar</taxon>
        <taxon>Alveolata</taxon>
        <taxon>Ciliophora</taxon>
        <taxon>Intramacronucleata</taxon>
        <taxon>Oligohymenophorea</taxon>
        <taxon>Peniculida</taxon>
        <taxon>Parameciidae</taxon>
        <taxon>Paramecium</taxon>
    </lineage>
</organism>
<dbReference type="AlphaFoldDB" id="A0A8S1KL93"/>
<proteinExistence type="predicted"/>
<dbReference type="Proteomes" id="UP000688137">
    <property type="component" value="Unassembled WGS sequence"/>
</dbReference>
<dbReference type="OMA" id="ESIFQTE"/>
<name>A0A8S1KL93_PARPR</name>
<accession>A0A8S1KL93</accession>
<evidence type="ECO:0000313" key="1">
    <source>
        <dbReference type="EMBL" id="CAD8056180.1"/>
    </source>
</evidence>
<evidence type="ECO:0000313" key="2">
    <source>
        <dbReference type="Proteomes" id="UP000688137"/>
    </source>
</evidence>
<sequence>MNDFIQRIEREIIKFNDIQSVLMRLVQSKFMIQIKSLFESIFQTERSHIMTVLNKQQKDKIVDSYVLNLNILKQNLKVITNVVIDEIYSDFKSQVTDLKQSSVGVTNNNNTQLITIFEQSDEKDQKQLSQRCYTETNIKKQFQHMPLSKLTLKCLLKK</sequence>